<dbReference type="Pfam" id="PF13958">
    <property type="entry name" value="ToxN_toxin"/>
    <property type="match status" value="1"/>
</dbReference>
<dbReference type="Gene3D" id="3.10.129.130">
    <property type="match status" value="1"/>
</dbReference>
<organism evidence="2 3">
    <name type="scientific">Caproicibacterium amylolyticum</name>
    <dbReference type="NCBI Taxonomy" id="2766537"/>
    <lineage>
        <taxon>Bacteria</taxon>
        <taxon>Bacillati</taxon>
        <taxon>Bacillota</taxon>
        <taxon>Clostridia</taxon>
        <taxon>Eubacteriales</taxon>
        <taxon>Oscillospiraceae</taxon>
        <taxon>Caproicibacterium</taxon>
    </lineage>
</organism>
<dbReference type="GO" id="GO:0003723">
    <property type="term" value="F:RNA binding"/>
    <property type="evidence" value="ECO:0007669"/>
    <property type="project" value="InterPro"/>
</dbReference>
<evidence type="ECO:0000313" key="2">
    <source>
        <dbReference type="EMBL" id="QNO18870.1"/>
    </source>
</evidence>
<evidence type="ECO:0000256" key="1">
    <source>
        <dbReference type="SAM" id="MobiDB-lite"/>
    </source>
</evidence>
<dbReference type="GO" id="GO:0004521">
    <property type="term" value="F:RNA endonuclease activity"/>
    <property type="evidence" value="ECO:0007669"/>
    <property type="project" value="InterPro"/>
</dbReference>
<protein>
    <submittedName>
        <fullName evidence="2">Type III toxin-antitoxin system ToxN/AbiQ family toxin</fullName>
    </submittedName>
</protein>
<dbReference type="AlphaFoldDB" id="A0A7G9WJK8"/>
<sequence length="207" mass="24487">MTTLRFYTMDYQYVQYLQKAELEKRGFSHVPNMDYGKDRKDKFLCGIVLHINNTDYYVPVSSYKLQKPDNLLIHAQNGAVTSSLRFNYMFPIPKEYIFPYDFNNLSNGTYKRLVMQEWNFCNAHREKIYALAERTYRRVLLGKDKGLVANSCDFLYLEQKCREYEQVKQLQEPLTLDRELAAAKEQADRQNAGHTPPMQKQAPRLEK</sequence>
<dbReference type="RefSeq" id="WP_212507939.1">
    <property type="nucleotide sequence ID" value="NZ_CP060696.1"/>
</dbReference>
<keyword evidence="3" id="KW-1185">Reference proteome</keyword>
<accession>A0A7G9WJK8</accession>
<dbReference type="KEGG" id="caml:H6X83_04370"/>
<dbReference type="InterPro" id="IPR053735">
    <property type="entry name" value="Type_III_TA_endoRNase"/>
</dbReference>
<reference evidence="2 3" key="1">
    <citation type="submission" date="2020-08" db="EMBL/GenBank/DDBJ databases">
        <authorList>
            <person name="Ren C."/>
            <person name="Gu Y."/>
            <person name="Xu Y."/>
        </authorList>
    </citation>
    <scope>NUCLEOTIDE SEQUENCE [LARGE SCALE GENOMIC DNA]</scope>
    <source>
        <strain evidence="2 3">LBM18003</strain>
    </source>
</reference>
<gene>
    <name evidence="2" type="ORF">H6X83_04370</name>
</gene>
<dbReference type="EMBL" id="CP060696">
    <property type="protein sequence ID" value="QNO18870.1"/>
    <property type="molecule type" value="Genomic_DNA"/>
</dbReference>
<feature type="region of interest" description="Disordered" evidence="1">
    <location>
        <begin position="181"/>
        <end position="207"/>
    </location>
</feature>
<proteinExistence type="predicted"/>
<name>A0A7G9WJK8_9FIRM</name>
<dbReference type="Proteomes" id="UP000516046">
    <property type="component" value="Chromosome"/>
</dbReference>
<dbReference type="InterPro" id="IPR025911">
    <property type="entry name" value="ToxN/AbiQ_toxin"/>
</dbReference>
<evidence type="ECO:0000313" key="3">
    <source>
        <dbReference type="Proteomes" id="UP000516046"/>
    </source>
</evidence>